<dbReference type="InterPro" id="IPR014105">
    <property type="entry name" value="Carotenoid/retinoid_OxRdtase"/>
</dbReference>
<comment type="caution">
    <text evidence="7">The sequence shown here is derived from an EMBL/GenBank/DDBJ whole genome shotgun (WGS) entry which is preliminary data.</text>
</comment>
<dbReference type="AlphaFoldDB" id="A0A4Q7W2H7"/>
<evidence type="ECO:0000259" key="6">
    <source>
        <dbReference type="Pfam" id="PF01593"/>
    </source>
</evidence>
<keyword evidence="8" id="KW-1185">Reference proteome</keyword>
<feature type="domain" description="Amine oxidase" evidence="6">
    <location>
        <begin position="14"/>
        <end position="498"/>
    </location>
</feature>
<dbReference type="EMBL" id="SHKP01000004">
    <property type="protein sequence ID" value="RZU02849.1"/>
    <property type="molecule type" value="Genomic_DNA"/>
</dbReference>
<evidence type="ECO:0000313" key="7">
    <source>
        <dbReference type="EMBL" id="RZU02849.1"/>
    </source>
</evidence>
<evidence type="ECO:0000313" key="8">
    <source>
        <dbReference type="Proteomes" id="UP000293671"/>
    </source>
</evidence>
<evidence type="ECO:0000256" key="4">
    <source>
        <dbReference type="ARBA" id="ARBA00023002"/>
    </source>
</evidence>
<evidence type="ECO:0000256" key="5">
    <source>
        <dbReference type="RuleBase" id="RU362075"/>
    </source>
</evidence>
<proteinExistence type="inferred from homology"/>
<dbReference type="Proteomes" id="UP000293671">
    <property type="component" value="Unassembled WGS sequence"/>
</dbReference>
<dbReference type="Pfam" id="PF01593">
    <property type="entry name" value="Amino_oxidase"/>
    <property type="match status" value="1"/>
</dbReference>
<keyword evidence="4 5" id="KW-0560">Oxidoreductase</keyword>
<comment type="similarity">
    <text evidence="2 5">Belongs to the carotenoid/retinoid oxidoreductase family.</text>
</comment>
<organism evidence="7 8">
    <name type="scientific">Rivibacter subsaxonicus</name>
    <dbReference type="NCBI Taxonomy" id="457575"/>
    <lineage>
        <taxon>Bacteria</taxon>
        <taxon>Pseudomonadati</taxon>
        <taxon>Pseudomonadota</taxon>
        <taxon>Betaproteobacteria</taxon>
        <taxon>Burkholderiales</taxon>
        <taxon>Rivibacter</taxon>
    </lineage>
</organism>
<dbReference type="InterPro" id="IPR002937">
    <property type="entry name" value="Amino_oxidase"/>
</dbReference>
<dbReference type="SUPFAM" id="SSF51905">
    <property type="entry name" value="FAD/NAD(P)-binding domain"/>
    <property type="match status" value="1"/>
</dbReference>
<evidence type="ECO:0000256" key="1">
    <source>
        <dbReference type="ARBA" id="ARBA00004829"/>
    </source>
</evidence>
<accession>A0A4Q7W2H7</accession>
<protein>
    <submittedName>
        <fullName evidence="7">1-hydroxycarotenoid 3,4-desaturase</fullName>
    </submittedName>
</protein>
<dbReference type="Gene3D" id="3.50.50.60">
    <property type="entry name" value="FAD/NAD(P)-binding domain"/>
    <property type="match status" value="2"/>
</dbReference>
<keyword evidence="3 5" id="KW-0125">Carotenoid biosynthesis</keyword>
<dbReference type="PANTHER" id="PTHR43734">
    <property type="entry name" value="PHYTOENE DESATURASE"/>
    <property type="match status" value="1"/>
</dbReference>
<gene>
    <name evidence="7" type="ORF">EV670_0879</name>
</gene>
<dbReference type="NCBIfam" id="NF045637">
    <property type="entry name" value="carotdesatCrtDProt"/>
    <property type="match status" value="1"/>
</dbReference>
<sequence>MNANPQVIVVGAGIGGLVSAIELARGGARVLLLERAAQPGGKLREIEIEGQRLDAGPTVLTMRWVFDELFARAGSSLERHLRLRPARTLARHAWSAEERLDLHADVEASVDAIGRFAGAAEAQRYREFCARARRTYRALEKPFLRASRPNPISLVARSGLRGLPELLRISPFGTLWNALGQHFHDPRLRQLFGRYATYCGSSPFQAPATLMLVAHAEQQGVWLVDGGMQRLAQALTALARGLGVQLRCSTEVTGLVLERERVAGVLVADATTGDGGERIAADAVVFNGDASALAAGLLGAGLRGAARATRPQARSLSAMTWNLLADARDSFPLQRHNVFFSTDYAAEFKALRNGHMPAEPTVYVCAQDRDERGLAASHGVERLLCLINAPAGGDRQEFEPEEIARCEQRCFHRLSDCGLRLQRDPALTRITRPSDFNRLFPATGGALYGPASHGWMASFTRPGSRSRIAGLYLAGGSVHPGPGLPMAALSGHQAAASLLQDLASTRRWHPVAMPGGISTR</sequence>
<evidence type="ECO:0000256" key="2">
    <source>
        <dbReference type="ARBA" id="ARBA00006046"/>
    </source>
</evidence>
<reference evidence="7 8" key="1">
    <citation type="submission" date="2019-02" db="EMBL/GenBank/DDBJ databases">
        <title>Genomic Encyclopedia of Type Strains, Phase IV (KMG-IV): sequencing the most valuable type-strain genomes for metagenomic binning, comparative biology and taxonomic classification.</title>
        <authorList>
            <person name="Goeker M."/>
        </authorList>
    </citation>
    <scope>NUCLEOTIDE SEQUENCE [LARGE SCALE GENOMIC DNA]</scope>
    <source>
        <strain evidence="7 8">DSM 19570</strain>
    </source>
</reference>
<dbReference type="InterPro" id="IPR036188">
    <property type="entry name" value="FAD/NAD-bd_sf"/>
</dbReference>
<dbReference type="GO" id="GO:0016491">
    <property type="term" value="F:oxidoreductase activity"/>
    <property type="evidence" value="ECO:0007669"/>
    <property type="project" value="UniProtKB-KW"/>
</dbReference>
<dbReference type="RefSeq" id="WP_130430571.1">
    <property type="nucleotide sequence ID" value="NZ_SHKP01000004.1"/>
</dbReference>
<evidence type="ECO:0000256" key="3">
    <source>
        <dbReference type="ARBA" id="ARBA00022746"/>
    </source>
</evidence>
<dbReference type="NCBIfam" id="TIGR02734">
    <property type="entry name" value="crtI_fam"/>
    <property type="match status" value="1"/>
</dbReference>
<comment type="pathway">
    <text evidence="1 5">Carotenoid biosynthesis.</text>
</comment>
<name>A0A4Q7W2H7_9BURK</name>
<dbReference type="InterPro" id="IPR054841">
    <property type="entry name" value="carotdesatCrtD"/>
</dbReference>
<dbReference type="OrthoDB" id="9774675at2"/>
<dbReference type="PANTHER" id="PTHR43734:SF7">
    <property type="entry name" value="4,4'-DIAPONEUROSPORENE OXYGENASE"/>
    <property type="match status" value="1"/>
</dbReference>
<dbReference type="GO" id="GO:0016117">
    <property type="term" value="P:carotenoid biosynthetic process"/>
    <property type="evidence" value="ECO:0007669"/>
    <property type="project" value="UniProtKB-KW"/>
</dbReference>